<dbReference type="Proteomes" id="UP000018731">
    <property type="component" value="Unassembled WGS sequence"/>
</dbReference>
<organism evidence="2 3">
    <name type="scientific">Helicobacter macacae MIT 99-5501</name>
    <dbReference type="NCBI Taxonomy" id="1357400"/>
    <lineage>
        <taxon>Bacteria</taxon>
        <taxon>Pseudomonadati</taxon>
        <taxon>Campylobacterota</taxon>
        <taxon>Epsilonproteobacteria</taxon>
        <taxon>Campylobacterales</taxon>
        <taxon>Helicobacteraceae</taxon>
        <taxon>Helicobacter</taxon>
    </lineage>
</organism>
<feature type="signal peptide" evidence="1">
    <location>
        <begin position="1"/>
        <end position="26"/>
    </location>
</feature>
<evidence type="ECO:0000313" key="3">
    <source>
        <dbReference type="Proteomes" id="UP000018731"/>
    </source>
</evidence>
<dbReference type="EMBL" id="AZJI01000001">
    <property type="protein sequence ID" value="ETD24875.1"/>
    <property type="molecule type" value="Genomic_DNA"/>
</dbReference>
<proteinExistence type="predicted"/>
<reference evidence="2 3" key="1">
    <citation type="journal article" date="2014" name="Genome Announc.">
        <title>Draft genome sequences of six enterohepatic helicobacter species isolated from humans and one from rhesus macaques.</title>
        <authorList>
            <person name="Shen Z."/>
            <person name="Sheh A."/>
            <person name="Young S.K."/>
            <person name="Abouelliel A."/>
            <person name="Ward D.V."/>
            <person name="Earl A.M."/>
            <person name="Fox J.G."/>
        </authorList>
    </citation>
    <scope>NUCLEOTIDE SEQUENCE [LARGE SCALE GENOMIC DNA]</scope>
    <source>
        <strain evidence="2 3">MIT 99-5501</strain>
    </source>
</reference>
<gene>
    <name evidence="2" type="ORF">HMPREF2086_00209</name>
</gene>
<evidence type="ECO:0000256" key="1">
    <source>
        <dbReference type="SAM" id="SignalP"/>
    </source>
</evidence>
<dbReference type="PATRIC" id="fig|1357400.3.peg.298"/>
<evidence type="ECO:0008006" key="4">
    <source>
        <dbReference type="Google" id="ProtNLM"/>
    </source>
</evidence>
<dbReference type="PROSITE" id="PS51257">
    <property type="entry name" value="PROKAR_LIPOPROTEIN"/>
    <property type="match status" value="1"/>
</dbReference>
<sequence>MMTKVSLGIFGIIAAVLMSGCSQNLAKFSVASTGNVPLASGSEKGEYVQGKACISKVFGISFGNKQNRISEAVAKALEVAAKKNQPADALVNVDIRASNWSLLFFGKNCIIAKGQAVGIK</sequence>
<dbReference type="AlphaFoldDB" id="V8CCX5"/>
<evidence type="ECO:0000313" key="2">
    <source>
        <dbReference type="EMBL" id="ETD24875.1"/>
    </source>
</evidence>
<dbReference type="HOGENOM" id="CLU_2034851_0_0_7"/>
<accession>V8CCX5</accession>
<dbReference type="OrthoDB" id="5328505at2"/>
<protein>
    <recommendedName>
        <fullName evidence="4">Lipoprotein</fullName>
    </recommendedName>
</protein>
<keyword evidence="1" id="KW-0732">Signal</keyword>
<feature type="chain" id="PRO_5004767509" description="Lipoprotein" evidence="1">
    <location>
        <begin position="27"/>
        <end position="120"/>
    </location>
</feature>
<name>V8CCX5_9HELI</name>
<dbReference type="RefSeq" id="WP_023926877.1">
    <property type="nucleotide sequence ID" value="NZ_KI669454.1"/>
</dbReference>
<keyword evidence="3" id="KW-1185">Reference proteome</keyword>
<comment type="caution">
    <text evidence="2">The sequence shown here is derived from an EMBL/GenBank/DDBJ whole genome shotgun (WGS) entry which is preliminary data.</text>
</comment>